<evidence type="ECO:0000256" key="7">
    <source>
        <dbReference type="ARBA" id="ARBA00029731"/>
    </source>
</evidence>
<gene>
    <name evidence="10" type="ORF">S12H4_33232</name>
</gene>
<dbReference type="InterPro" id="IPR006195">
    <property type="entry name" value="aa-tRNA-synth_II"/>
</dbReference>
<dbReference type="GO" id="GO:0005524">
    <property type="term" value="F:ATP binding"/>
    <property type="evidence" value="ECO:0007669"/>
    <property type="project" value="UniProtKB-KW"/>
</dbReference>
<dbReference type="AlphaFoldDB" id="X1UWS3"/>
<dbReference type="PANTHER" id="PTHR42753">
    <property type="entry name" value="MITOCHONDRIAL RIBOSOME PROTEIN L39/PROLYL-TRNA LIGASE FAMILY MEMBER"/>
    <property type="match status" value="1"/>
</dbReference>
<evidence type="ECO:0000256" key="5">
    <source>
        <dbReference type="ARBA" id="ARBA00022917"/>
    </source>
</evidence>
<dbReference type="InterPro" id="IPR002316">
    <property type="entry name" value="Pro-tRNA-ligase_IIa"/>
</dbReference>
<evidence type="ECO:0000313" key="10">
    <source>
        <dbReference type="EMBL" id="GAI96824.1"/>
    </source>
</evidence>
<dbReference type="GO" id="GO:0006433">
    <property type="term" value="P:prolyl-tRNA aminoacylation"/>
    <property type="evidence" value="ECO:0007669"/>
    <property type="project" value="InterPro"/>
</dbReference>
<keyword evidence="4" id="KW-0067">ATP-binding</keyword>
<evidence type="ECO:0000259" key="9">
    <source>
        <dbReference type="PROSITE" id="PS50862"/>
    </source>
</evidence>
<evidence type="ECO:0000256" key="1">
    <source>
        <dbReference type="ARBA" id="ARBA00012831"/>
    </source>
</evidence>
<dbReference type="PANTHER" id="PTHR42753:SF2">
    <property type="entry name" value="PROLINE--TRNA LIGASE"/>
    <property type="match status" value="1"/>
</dbReference>
<keyword evidence="5" id="KW-0648">Protein biosynthesis</keyword>
<comment type="caution">
    <text evidence="10">The sequence shown here is derived from an EMBL/GenBank/DDBJ whole genome shotgun (WGS) entry which is preliminary data.</text>
</comment>
<evidence type="ECO:0000256" key="6">
    <source>
        <dbReference type="ARBA" id="ARBA00023146"/>
    </source>
</evidence>
<feature type="domain" description="Aminoacyl-transfer RNA synthetases class-II family profile" evidence="9">
    <location>
        <begin position="1"/>
        <end position="127"/>
    </location>
</feature>
<keyword evidence="3" id="KW-0547">Nucleotide-binding</keyword>
<name>X1UWS3_9ZZZZ</name>
<protein>
    <recommendedName>
        <fullName evidence="1">proline--tRNA ligase</fullName>
        <ecNumber evidence="1">6.1.1.15</ecNumber>
    </recommendedName>
    <alternativeName>
        <fullName evidence="7">Prolyl-tRNA synthetase</fullName>
    </alternativeName>
</protein>
<keyword evidence="2" id="KW-0436">Ligase</keyword>
<organism evidence="10">
    <name type="scientific">marine sediment metagenome</name>
    <dbReference type="NCBI Taxonomy" id="412755"/>
    <lineage>
        <taxon>unclassified sequences</taxon>
        <taxon>metagenomes</taxon>
        <taxon>ecological metagenomes</taxon>
    </lineage>
</organism>
<evidence type="ECO:0000256" key="2">
    <source>
        <dbReference type="ARBA" id="ARBA00022598"/>
    </source>
</evidence>
<evidence type="ECO:0000256" key="4">
    <source>
        <dbReference type="ARBA" id="ARBA00022840"/>
    </source>
</evidence>
<reference evidence="10" key="1">
    <citation type="journal article" date="2014" name="Front. Microbiol.">
        <title>High frequency of phylogenetically diverse reductive dehalogenase-homologous genes in deep subseafloor sedimentary metagenomes.</title>
        <authorList>
            <person name="Kawai M."/>
            <person name="Futagami T."/>
            <person name="Toyoda A."/>
            <person name="Takaki Y."/>
            <person name="Nishi S."/>
            <person name="Hori S."/>
            <person name="Arai W."/>
            <person name="Tsubouchi T."/>
            <person name="Morono Y."/>
            <person name="Uchiyama I."/>
            <person name="Ito T."/>
            <person name="Fujiyama A."/>
            <person name="Inagaki F."/>
            <person name="Takami H."/>
        </authorList>
    </citation>
    <scope>NUCLEOTIDE SEQUENCE</scope>
    <source>
        <strain evidence="10">Expedition CK06-06</strain>
    </source>
</reference>
<keyword evidence="6" id="KW-0030">Aminoacyl-tRNA synthetase</keyword>
<dbReference type="SUPFAM" id="SSF55681">
    <property type="entry name" value="Class II aaRS and biotin synthetases"/>
    <property type="match status" value="1"/>
</dbReference>
<proteinExistence type="predicted"/>
<accession>X1UWS3</accession>
<evidence type="ECO:0000256" key="3">
    <source>
        <dbReference type="ARBA" id="ARBA00022741"/>
    </source>
</evidence>
<dbReference type="GO" id="GO:0005829">
    <property type="term" value="C:cytosol"/>
    <property type="evidence" value="ECO:0007669"/>
    <property type="project" value="TreeGrafter"/>
</dbReference>
<sequence length="127" mass="14867">MIYQVSAGVYSYLPLAWRALKKIEHIIREEMDAAGGQELMMPVLQPLELWQETGRDRAFGKGLFTLCDRRERNLCLGPTHEEVVTKLVSQYVKSYRDLPLLLYQIQTKFRDEPRPRAGLLRVREFTI</sequence>
<dbReference type="GO" id="GO:0004827">
    <property type="term" value="F:proline-tRNA ligase activity"/>
    <property type="evidence" value="ECO:0007669"/>
    <property type="project" value="UniProtKB-EC"/>
</dbReference>
<dbReference type="EMBL" id="BARW01019570">
    <property type="protein sequence ID" value="GAI96824.1"/>
    <property type="molecule type" value="Genomic_DNA"/>
</dbReference>
<comment type="catalytic activity">
    <reaction evidence="8">
        <text>tRNA(Pro) + L-proline + ATP = L-prolyl-tRNA(Pro) + AMP + diphosphate</text>
        <dbReference type="Rhea" id="RHEA:14305"/>
        <dbReference type="Rhea" id="RHEA-COMP:9700"/>
        <dbReference type="Rhea" id="RHEA-COMP:9702"/>
        <dbReference type="ChEBI" id="CHEBI:30616"/>
        <dbReference type="ChEBI" id="CHEBI:33019"/>
        <dbReference type="ChEBI" id="CHEBI:60039"/>
        <dbReference type="ChEBI" id="CHEBI:78442"/>
        <dbReference type="ChEBI" id="CHEBI:78532"/>
        <dbReference type="ChEBI" id="CHEBI:456215"/>
        <dbReference type="EC" id="6.1.1.15"/>
    </reaction>
</comment>
<dbReference type="Pfam" id="PF00587">
    <property type="entry name" value="tRNA-synt_2b"/>
    <property type="match status" value="1"/>
</dbReference>
<dbReference type="EC" id="6.1.1.15" evidence="1"/>
<feature type="non-terminal residue" evidence="10">
    <location>
        <position position="127"/>
    </location>
</feature>
<dbReference type="InterPro" id="IPR002314">
    <property type="entry name" value="aa-tRNA-synt_IIb"/>
</dbReference>
<dbReference type="PRINTS" id="PR01046">
    <property type="entry name" value="TRNASYNTHPRO"/>
</dbReference>
<dbReference type="InterPro" id="IPR045864">
    <property type="entry name" value="aa-tRNA-synth_II/BPL/LPL"/>
</dbReference>
<dbReference type="PROSITE" id="PS50862">
    <property type="entry name" value="AA_TRNA_LIGASE_II"/>
    <property type="match status" value="1"/>
</dbReference>
<dbReference type="Gene3D" id="3.30.930.10">
    <property type="entry name" value="Bira Bifunctional Protein, Domain 2"/>
    <property type="match status" value="1"/>
</dbReference>
<evidence type="ECO:0000256" key="8">
    <source>
        <dbReference type="ARBA" id="ARBA00047671"/>
    </source>
</evidence>
<dbReference type="InterPro" id="IPR050062">
    <property type="entry name" value="Pro-tRNA_synthetase"/>
</dbReference>